<dbReference type="FunFam" id="1.10.287.950:FF:000001">
    <property type="entry name" value="Methyl-accepting chemotaxis sensory transducer"/>
    <property type="match status" value="1"/>
</dbReference>
<dbReference type="InterPro" id="IPR003660">
    <property type="entry name" value="HAMP_dom"/>
</dbReference>
<keyword evidence="8" id="KW-1185">Reference proteome</keyword>
<comment type="subcellular location">
    <subcellularLocation>
        <location evidence="1">Membrane</location>
    </subcellularLocation>
</comment>
<dbReference type="PANTHER" id="PTHR32089:SF120">
    <property type="entry name" value="METHYL-ACCEPTING CHEMOTAXIS PROTEIN TLPQ"/>
    <property type="match status" value="1"/>
</dbReference>
<evidence type="ECO:0000313" key="7">
    <source>
        <dbReference type="EMBL" id="MZI93739.1"/>
    </source>
</evidence>
<evidence type="ECO:0000256" key="2">
    <source>
        <dbReference type="ARBA" id="ARBA00023224"/>
    </source>
</evidence>
<dbReference type="PRINTS" id="PR00260">
    <property type="entry name" value="CHEMTRNSDUCR"/>
</dbReference>
<dbReference type="SMART" id="SM00283">
    <property type="entry name" value="MA"/>
    <property type="match status" value="1"/>
</dbReference>
<dbReference type="GO" id="GO:0007165">
    <property type="term" value="P:signal transduction"/>
    <property type="evidence" value="ECO:0007669"/>
    <property type="project" value="UniProtKB-KW"/>
</dbReference>
<dbReference type="PROSITE" id="PS50885">
    <property type="entry name" value="HAMP"/>
    <property type="match status" value="1"/>
</dbReference>
<feature type="domain" description="HAMP" evidence="6">
    <location>
        <begin position="233"/>
        <end position="285"/>
    </location>
</feature>
<keyword evidence="2 4" id="KW-0807">Transducer</keyword>
<evidence type="ECO:0000256" key="4">
    <source>
        <dbReference type="PROSITE-ProRule" id="PRU00284"/>
    </source>
</evidence>
<gene>
    <name evidence="7" type="ORF">F9817_11095</name>
</gene>
<reference evidence="7 8" key="1">
    <citation type="submission" date="2019-10" db="EMBL/GenBank/DDBJ databases">
        <title>Vibrio sp. nov. isolated from a shrimp pond.</title>
        <authorList>
            <person name="Gomez-Gil B."/>
            <person name="Enciso-Ibarra J."/>
            <person name="Enciso-Ibarra K."/>
            <person name="Bolan-Mejia C."/>
        </authorList>
    </citation>
    <scope>NUCLEOTIDE SEQUENCE [LARGE SCALE GENOMIC DNA]</scope>
    <source>
        <strain evidence="7 8">CAIM 722</strain>
    </source>
</reference>
<dbReference type="AlphaFoldDB" id="A0A7X4LKT2"/>
<evidence type="ECO:0000256" key="3">
    <source>
        <dbReference type="ARBA" id="ARBA00029447"/>
    </source>
</evidence>
<comment type="similarity">
    <text evidence="3">Belongs to the methyl-accepting chemotaxis (MCP) protein family.</text>
</comment>
<dbReference type="PROSITE" id="PS50111">
    <property type="entry name" value="CHEMOTAXIS_TRANSDUC_2"/>
    <property type="match status" value="1"/>
</dbReference>
<dbReference type="Pfam" id="PF00672">
    <property type="entry name" value="HAMP"/>
    <property type="match status" value="1"/>
</dbReference>
<dbReference type="InterPro" id="IPR004090">
    <property type="entry name" value="Chemotax_Me-accpt_rcpt"/>
</dbReference>
<protein>
    <submittedName>
        <fullName evidence="7">HAMP domain-containing protein</fullName>
    </submittedName>
</protein>
<dbReference type="RefSeq" id="WP_161155491.1">
    <property type="nucleotide sequence ID" value="NZ_WEKT01000017.1"/>
</dbReference>
<evidence type="ECO:0000256" key="1">
    <source>
        <dbReference type="ARBA" id="ARBA00004370"/>
    </source>
</evidence>
<dbReference type="Proteomes" id="UP000462621">
    <property type="component" value="Unassembled WGS sequence"/>
</dbReference>
<evidence type="ECO:0000259" key="6">
    <source>
        <dbReference type="PROSITE" id="PS50885"/>
    </source>
</evidence>
<dbReference type="SUPFAM" id="SSF58104">
    <property type="entry name" value="Methyl-accepting chemotaxis protein (MCP) signaling domain"/>
    <property type="match status" value="1"/>
</dbReference>
<proteinExistence type="inferred from homology"/>
<feature type="domain" description="Methyl-accepting transducer" evidence="5">
    <location>
        <begin position="290"/>
        <end position="526"/>
    </location>
</feature>
<dbReference type="PANTHER" id="PTHR32089">
    <property type="entry name" value="METHYL-ACCEPTING CHEMOTAXIS PROTEIN MCPB"/>
    <property type="match status" value="1"/>
</dbReference>
<dbReference type="GO" id="GO:0004888">
    <property type="term" value="F:transmembrane signaling receptor activity"/>
    <property type="evidence" value="ECO:0007669"/>
    <property type="project" value="InterPro"/>
</dbReference>
<sequence length="568" mass="61764">MQWYRNLSITKKLLGLVIILLALVAATSAYAIYKMSRVATEIDAIAKENIPLVKLASDITVKQLQGAIMLEKILRISDIKSQDTTSQMKKYSQQIKQNALYFDEKVMVAKQLLEQSISHAFTQNIRDRLIQLDKELDVIIKHHKEYEISMFAMLDILSDGEKHGELADSAANLETKQDLLDHELEQFLLRLESATEAAVIVTENEEHEALTNMVIISSCSAIFGLLVGIIVSRAIVKGVTSAKEVAEEMAKGNFDQHITVDSKDEVGQLLTSMNHVCHALSRIVSEVVSRADNIAATVVELAEVAEINRQAMSQQQQNTEMVAAAMTQMSTTITEVASNAEGAAASTDRVNSSAQHGCETAETTQALSNKLIEQGRLCQDIIGVLQGSTEKIQNFIQEVDGISEQTNLLALNASIEAARAGEQGRGFAVVADEVRNLASRSQKATQEISDLVNKLVGNTQNAAAIIAGSDDVIMQTSTKIEETKAEFIVIASAIAELSEANLQVAAASEEQSVTSNEISMNLEGIRESGGNVLLSTQETAQASEDLSVQANSLKELVAKFKVKKELVY</sequence>
<evidence type="ECO:0000259" key="5">
    <source>
        <dbReference type="PROSITE" id="PS50111"/>
    </source>
</evidence>
<dbReference type="SMART" id="SM00304">
    <property type="entry name" value="HAMP"/>
    <property type="match status" value="1"/>
</dbReference>
<dbReference type="CDD" id="cd06225">
    <property type="entry name" value="HAMP"/>
    <property type="match status" value="1"/>
</dbReference>
<dbReference type="Gene3D" id="1.10.287.950">
    <property type="entry name" value="Methyl-accepting chemotaxis protein"/>
    <property type="match status" value="1"/>
</dbReference>
<comment type="caution">
    <text evidence="7">The sequence shown here is derived from an EMBL/GenBank/DDBJ whole genome shotgun (WGS) entry which is preliminary data.</text>
</comment>
<accession>A0A7X4LKT2</accession>
<organism evidence="7 8">
    <name type="scientific">Vibrio eleionomae</name>
    <dbReference type="NCBI Taxonomy" id="2653505"/>
    <lineage>
        <taxon>Bacteria</taxon>
        <taxon>Pseudomonadati</taxon>
        <taxon>Pseudomonadota</taxon>
        <taxon>Gammaproteobacteria</taxon>
        <taxon>Vibrionales</taxon>
        <taxon>Vibrionaceae</taxon>
        <taxon>Vibrio</taxon>
    </lineage>
</organism>
<dbReference type="InterPro" id="IPR004089">
    <property type="entry name" value="MCPsignal_dom"/>
</dbReference>
<dbReference type="EMBL" id="WEKT01000017">
    <property type="protein sequence ID" value="MZI93739.1"/>
    <property type="molecule type" value="Genomic_DNA"/>
</dbReference>
<dbReference type="GO" id="GO:0006935">
    <property type="term" value="P:chemotaxis"/>
    <property type="evidence" value="ECO:0007669"/>
    <property type="project" value="InterPro"/>
</dbReference>
<dbReference type="GO" id="GO:0016020">
    <property type="term" value="C:membrane"/>
    <property type="evidence" value="ECO:0007669"/>
    <property type="project" value="UniProtKB-SubCell"/>
</dbReference>
<name>A0A7X4LKT2_9VIBR</name>
<evidence type="ECO:0000313" key="8">
    <source>
        <dbReference type="Proteomes" id="UP000462621"/>
    </source>
</evidence>
<dbReference type="Pfam" id="PF00015">
    <property type="entry name" value="MCPsignal"/>
    <property type="match status" value="1"/>
</dbReference>